<evidence type="ECO:0000313" key="1">
    <source>
        <dbReference type="EMBL" id="MDM8267018.1"/>
    </source>
</evidence>
<dbReference type="RefSeq" id="WP_289586425.1">
    <property type="nucleotide sequence ID" value="NZ_JAUDDW010000032.1"/>
</dbReference>
<organism evidence="1 2">
    <name type="scientific">Limosilactobacillus pontis</name>
    <dbReference type="NCBI Taxonomy" id="35787"/>
    <lineage>
        <taxon>Bacteria</taxon>
        <taxon>Bacillati</taxon>
        <taxon>Bacillota</taxon>
        <taxon>Bacilli</taxon>
        <taxon>Lactobacillales</taxon>
        <taxon>Lactobacillaceae</taxon>
        <taxon>Limosilactobacillus</taxon>
    </lineage>
</organism>
<reference evidence="2" key="1">
    <citation type="submission" date="2023-06" db="EMBL/GenBank/DDBJ databases">
        <title>Identification and characterization of horizontal gene transfer across gut microbiota members of farm animals based on homology search.</title>
        <authorList>
            <person name="Zeman M."/>
            <person name="Kubasova T."/>
            <person name="Jahodarova E."/>
            <person name="Nykrynova M."/>
            <person name="Rychlik I."/>
        </authorList>
    </citation>
    <scope>NUCLEOTIDE SEQUENCE [LARGE SCALE GENOMIC DNA]</scope>
    <source>
        <strain evidence="2">161_Gplus</strain>
    </source>
</reference>
<protein>
    <submittedName>
        <fullName evidence="1">Uncharacterized protein</fullName>
    </submittedName>
</protein>
<proteinExistence type="predicted"/>
<name>A0ABT7UZB2_9LACO</name>
<sequence>MADKKKKEEHFCYYCGEKIAEDDLVKKKIPLHGRSGIRMYTRKFHRDCLKEYLVKNNDEEKLLAETDDWAEVYEYFKHQILNLDEGKNLSPHAVNRLQGLRVGQYMRSAINTRALKRGYPYKVILNTLKYSKRNIDYAVKHKNFKSEKHKIDYIMVIVQNNINFIQKRMDDLAHQREKVEKLKKEEVTTTQGAAYKRKGTGRRKVVLC</sequence>
<gene>
    <name evidence="1" type="ORF">QUW44_07635</name>
</gene>
<dbReference type="Proteomes" id="UP001529343">
    <property type="component" value="Unassembled WGS sequence"/>
</dbReference>
<comment type="caution">
    <text evidence="1">The sequence shown here is derived from an EMBL/GenBank/DDBJ whole genome shotgun (WGS) entry which is preliminary data.</text>
</comment>
<keyword evidence="2" id="KW-1185">Reference proteome</keyword>
<evidence type="ECO:0000313" key="2">
    <source>
        <dbReference type="Proteomes" id="UP001529343"/>
    </source>
</evidence>
<accession>A0ABT7UZB2</accession>
<dbReference type="EMBL" id="JAUDDW010000032">
    <property type="protein sequence ID" value="MDM8267018.1"/>
    <property type="molecule type" value="Genomic_DNA"/>
</dbReference>
<reference evidence="1 2" key="2">
    <citation type="submission" date="2023-06" db="EMBL/GenBank/DDBJ databases">
        <authorList>
            <person name="Zeman M."/>
            <person name="Kubasova T."/>
            <person name="Jahodarova E."/>
            <person name="Nykrynova M."/>
            <person name="Rychlik I."/>
        </authorList>
    </citation>
    <scope>NUCLEOTIDE SEQUENCE [LARGE SCALE GENOMIC DNA]</scope>
    <source>
        <strain evidence="1 2">161_Gplus</strain>
    </source>
</reference>